<accession>A0A0C9UQQ5</accession>
<dbReference type="HOGENOM" id="CLU_043056_0_0_1"/>
<feature type="region of interest" description="Disordered" evidence="1">
    <location>
        <begin position="383"/>
        <end position="403"/>
    </location>
</feature>
<keyword evidence="3" id="KW-1185">Reference proteome</keyword>
<evidence type="ECO:0000313" key="3">
    <source>
        <dbReference type="Proteomes" id="UP000054279"/>
    </source>
</evidence>
<name>A0A0C9UQQ5_SPHS4</name>
<organism evidence="2 3">
    <name type="scientific">Sphaerobolus stellatus (strain SS14)</name>
    <dbReference type="NCBI Taxonomy" id="990650"/>
    <lineage>
        <taxon>Eukaryota</taxon>
        <taxon>Fungi</taxon>
        <taxon>Dikarya</taxon>
        <taxon>Basidiomycota</taxon>
        <taxon>Agaricomycotina</taxon>
        <taxon>Agaricomycetes</taxon>
        <taxon>Phallomycetidae</taxon>
        <taxon>Geastrales</taxon>
        <taxon>Sphaerobolaceae</taxon>
        <taxon>Sphaerobolus</taxon>
    </lineage>
</organism>
<gene>
    <name evidence="2" type="ORF">M422DRAFT_266935</name>
</gene>
<dbReference type="Proteomes" id="UP000054279">
    <property type="component" value="Unassembled WGS sequence"/>
</dbReference>
<sequence length="403" mass="45681">MSCPSPSPLSPHATLWNETNPNLDALDSIINQHFIDTDCLKRVSLGDGAYSRAFLYTLNSGFQVVAKVILPVRPVFKTEKKTSVSVPDVYLYCSIPNNPVRAEWIIMQYVAGTGFIDCFEDLSAEKRYQTAIDIARIISSIFSITASYCGSVLPDNCENSLRYPTAPLSTRSEAGTQISKLDDIPLRILASQSSRSTVPREQCGPFSSEKEWMEAFLSLNFPHSTEFLSAIRSPDFSKSSVSSSSMNSAGAVTGIIDWEMAGFRPAWLAAVASEWFNDDRRCFATEEGRSLSECSLDNKSFYDQRLRAFFRLQMWKNNELLFRYNWSGKESRRFFGCGCNSKDWWAESRLLVYEERFWKTSRRGPFPFDITTWLLWRMEQQYPSTSTSPTDKPSTPMSPADNP</sequence>
<evidence type="ECO:0000256" key="1">
    <source>
        <dbReference type="SAM" id="MobiDB-lite"/>
    </source>
</evidence>
<dbReference type="AlphaFoldDB" id="A0A0C9UQQ5"/>
<dbReference type="SUPFAM" id="SSF56112">
    <property type="entry name" value="Protein kinase-like (PK-like)"/>
    <property type="match status" value="1"/>
</dbReference>
<dbReference type="PANTHER" id="PTHR21310:SF15">
    <property type="entry name" value="AMINOGLYCOSIDE PHOSPHOTRANSFERASE DOMAIN-CONTAINING PROTEIN"/>
    <property type="match status" value="1"/>
</dbReference>
<dbReference type="OrthoDB" id="10003767at2759"/>
<dbReference type="PANTHER" id="PTHR21310">
    <property type="entry name" value="AMINOGLYCOSIDE PHOSPHOTRANSFERASE-RELATED-RELATED"/>
    <property type="match status" value="1"/>
</dbReference>
<dbReference type="InterPro" id="IPR051678">
    <property type="entry name" value="AGP_Transferase"/>
</dbReference>
<evidence type="ECO:0000313" key="2">
    <source>
        <dbReference type="EMBL" id="KIJ31397.1"/>
    </source>
</evidence>
<dbReference type="InterPro" id="IPR011009">
    <property type="entry name" value="Kinase-like_dom_sf"/>
</dbReference>
<reference evidence="2 3" key="1">
    <citation type="submission" date="2014-06" db="EMBL/GenBank/DDBJ databases">
        <title>Evolutionary Origins and Diversification of the Mycorrhizal Mutualists.</title>
        <authorList>
            <consortium name="DOE Joint Genome Institute"/>
            <consortium name="Mycorrhizal Genomics Consortium"/>
            <person name="Kohler A."/>
            <person name="Kuo A."/>
            <person name="Nagy L.G."/>
            <person name="Floudas D."/>
            <person name="Copeland A."/>
            <person name="Barry K.W."/>
            <person name="Cichocki N."/>
            <person name="Veneault-Fourrey C."/>
            <person name="LaButti K."/>
            <person name="Lindquist E.A."/>
            <person name="Lipzen A."/>
            <person name="Lundell T."/>
            <person name="Morin E."/>
            <person name="Murat C."/>
            <person name="Riley R."/>
            <person name="Ohm R."/>
            <person name="Sun H."/>
            <person name="Tunlid A."/>
            <person name="Henrissat B."/>
            <person name="Grigoriev I.V."/>
            <person name="Hibbett D.S."/>
            <person name="Martin F."/>
        </authorList>
    </citation>
    <scope>NUCLEOTIDE SEQUENCE [LARGE SCALE GENOMIC DNA]</scope>
    <source>
        <strain evidence="2 3">SS14</strain>
    </source>
</reference>
<protein>
    <submittedName>
        <fullName evidence="2">Unplaced genomic scaffold SPHSTscaffold_168, whole genome shotgun sequence</fullName>
    </submittedName>
</protein>
<proteinExistence type="predicted"/>
<dbReference type="EMBL" id="KN837243">
    <property type="protein sequence ID" value="KIJ31397.1"/>
    <property type="molecule type" value="Genomic_DNA"/>
</dbReference>